<name>A0A6V8L7X0_9ACTN</name>
<keyword evidence="2" id="KW-1133">Transmembrane helix</keyword>
<gene>
    <name evidence="3" type="ORF">Prum_069940</name>
</gene>
<feature type="transmembrane region" description="Helical" evidence="2">
    <location>
        <begin position="54"/>
        <end position="72"/>
    </location>
</feature>
<keyword evidence="2" id="KW-0812">Transmembrane</keyword>
<proteinExistence type="predicted"/>
<protein>
    <recommendedName>
        <fullName evidence="5">PrgI family protein</fullName>
    </recommendedName>
</protein>
<keyword evidence="4" id="KW-1185">Reference proteome</keyword>
<reference evidence="3 4" key="1">
    <citation type="submission" date="2020-03" db="EMBL/GenBank/DDBJ databases">
        <title>Whole genome shotgun sequence of Phytohabitans rumicis NBRC 108638.</title>
        <authorList>
            <person name="Komaki H."/>
            <person name="Tamura T."/>
        </authorList>
    </citation>
    <scope>NUCLEOTIDE SEQUENCE [LARGE SCALE GENOMIC DNA]</scope>
    <source>
        <strain evidence="3 4">NBRC 108638</strain>
    </source>
</reference>
<evidence type="ECO:0000256" key="2">
    <source>
        <dbReference type="SAM" id="Phobius"/>
    </source>
</evidence>
<comment type="caution">
    <text evidence="3">The sequence shown here is derived from an EMBL/GenBank/DDBJ whole genome shotgun (WGS) entry which is preliminary data.</text>
</comment>
<accession>A0A6V8L7X0</accession>
<evidence type="ECO:0000313" key="4">
    <source>
        <dbReference type="Proteomes" id="UP000482960"/>
    </source>
</evidence>
<evidence type="ECO:0008006" key="5">
    <source>
        <dbReference type="Google" id="ProtNLM"/>
    </source>
</evidence>
<dbReference type="InterPro" id="IPR024414">
    <property type="entry name" value="Uncharacterised_PrgI"/>
</dbReference>
<dbReference type="AlphaFoldDB" id="A0A6V8L7X0"/>
<dbReference type="RefSeq" id="WP_173079999.1">
    <property type="nucleotide sequence ID" value="NZ_BAABJB010000065.1"/>
</dbReference>
<evidence type="ECO:0000313" key="3">
    <source>
        <dbReference type="EMBL" id="GFJ93352.1"/>
    </source>
</evidence>
<keyword evidence="2" id="KW-0472">Membrane</keyword>
<evidence type="ECO:0000256" key="1">
    <source>
        <dbReference type="SAM" id="MobiDB-lite"/>
    </source>
</evidence>
<reference evidence="3 4" key="2">
    <citation type="submission" date="2020-03" db="EMBL/GenBank/DDBJ databases">
        <authorList>
            <person name="Ichikawa N."/>
            <person name="Kimura A."/>
            <person name="Kitahashi Y."/>
            <person name="Uohara A."/>
        </authorList>
    </citation>
    <scope>NUCLEOTIDE SEQUENCE [LARGE SCALE GENOMIC DNA]</scope>
    <source>
        <strain evidence="3 4">NBRC 108638</strain>
    </source>
</reference>
<sequence>MSESEIRAKIHADIEAPDKILYGLTARQVTILAAAALTAYLIWRAGAGRLPTPILAAALIPLTAAAAVLALGRRDGLSFDRWLLAALRATRAPRRLVPAATGITAPPHWAPAGTNTAATDPAPAVLRLPAHAITEAGAIDLGGNTHAALVAVSTVNIGLRTGGEQAAMLGGFARWLHGLSGPTQIVVSTRRVDLAAHADRILDAAQALPNPALADTACDYAGFLLDLAEQRDPLWRTVTIAHTATGRHADRDAMRQAEHTAGALSALGAATRVLGGGTVTGVLAAAVDPYAGVDPRPGRARPDQPVTTNGWRP</sequence>
<dbReference type="EMBL" id="BLPG01000001">
    <property type="protein sequence ID" value="GFJ93352.1"/>
    <property type="molecule type" value="Genomic_DNA"/>
</dbReference>
<dbReference type="Pfam" id="PF12666">
    <property type="entry name" value="PrgI"/>
    <property type="match status" value="1"/>
</dbReference>
<organism evidence="3 4">
    <name type="scientific">Phytohabitans rumicis</name>
    <dbReference type="NCBI Taxonomy" id="1076125"/>
    <lineage>
        <taxon>Bacteria</taxon>
        <taxon>Bacillati</taxon>
        <taxon>Actinomycetota</taxon>
        <taxon>Actinomycetes</taxon>
        <taxon>Micromonosporales</taxon>
        <taxon>Micromonosporaceae</taxon>
    </lineage>
</organism>
<feature type="region of interest" description="Disordered" evidence="1">
    <location>
        <begin position="290"/>
        <end position="313"/>
    </location>
</feature>
<dbReference type="Proteomes" id="UP000482960">
    <property type="component" value="Unassembled WGS sequence"/>
</dbReference>
<feature type="transmembrane region" description="Helical" evidence="2">
    <location>
        <begin position="20"/>
        <end position="42"/>
    </location>
</feature>